<feature type="transmembrane region" description="Helical" evidence="1">
    <location>
        <begin position="134"/>
        <end position="156"/>
    </location>
</feature>
<proteinExistence type="predicted"/>
<dbReference type="AlphaFoldDB" id="A0A934STB3"/>
<gene>
    <name evidence="2" type="ORF">IV501_08800</name>
</gene>
<feature type="transmembrane region" description="Helical" evidence="1">
    <location>
        <begin position="225"/>
        <end position="243"/>
    </location>
</feature>
<feature type="transmembrane region" description="Helical" evidence="1">
    <location>
        <begin position="6"/>
        <end position="25"/>
    </location>
</feature>
<keyword evidence="1" id="KW-0812">Transmembrane</keyword>
<dbReference type="Proteomes" id="UP000636458">
    <property type="component" value="Unassembled WGS sequence"/>
</dbReference>
<dbReference type="PANTHER" id="PTHR32251">
    <property type="entry name" value="3-OXO-5-ALPHA-STEROID 4-DEHYDROGENASE"/>
    <property type="match status" value="1"/>
</dbReference>
<reference evidence="2" key="1">
    <citation type="submission" date="2021-01" db="EMBL/GenBank/DDBJ databases">
        <title>Lacisediminihabitans sp. nov. strain G11-30, isolated from Antarctic Soil.</title>
        <authorList>
            <person name="Li J."/>
        </authorList>
    </citation>
    <scope>NUCLEOTIDE SEQUENCE</scope>
    <source>
        <strain evidence="2">G11-30</strain>
    </source>
</reference>
<evidence type="ECO:0000256" key="1">
    <source>
        <dbReference type="SAM" id="Phobius"/>
    </source>
</evidence>
<dbReference type="PANTHER" id="PTHR32251:SF23">
    <property type="entry name" value="3-OXO-5-ALPHA-STEROID 4-DEHYDROGENASE (DUF1295)"/>
    <property type="match status" value="1"/>
</dbReference>
<accession>A0A934STB3</accession>
<dbReference type="GO" id="GO:0016020">
    <property type="term" value="C:membrane"/>
    <property type="evidence" value="ECO:0007669"/>
    <property type="project" value="TreeGrafter"/>
</dbReference>
<evidence type="ECO:0000313" key="3">
    <source>
        <dbReference type="Proteomes" id="UP000636458"/>
    </source>
</evidence>
<dbReference type="Gene3D" id="1.20.120.1630">
    <property type="match status" value="1"/>
</dbReference>
<feature type="transmembrane region" description="Helical" evidence="1">
    <location>
        <begin position="103"/>
        <end position="128"/>
    </location>
</feature>
<keyword evidence="3" id="KW-1185">Reference proteome</keyword>
<dbReference type="RefSeq" id="WP_200556345.1">
    <property type="nucleotide sequence ID" value="NZ_JAEPES010000003.1"/>
</dbReference>
<keyword evidence="1" id="KW-1133">Transmembrane helix</keyword>
<feature type="transmembrane region" description="Helical" evidence="1">
    <location>
        <begin position="34"/>
        <end position="53"/>
    </location>
</feature>
<dbReference type="EMBL" id="JAEPES010000003">
    <property type="protein sequence ID" value="MBK4347729.1"/>
    <property type="molecule type" value="Genomic_DNA"/>
</dbReference>
<protein>
    <submittedName>
        <fullName evidence="2">DUF1295 domain-containing protein</fullName>
    </submittedName>
</protein>
<name>A0A934STB3_9MICO</name>
<dbReference type="Pfam" id="PF06966">
    <property type="entry name" value="DUF1295"/>
    <property type="match status" value="1"/>
</dbReference>
<keyword evidence="1" id="KW-0472">Membrane</keyword>
<evidence type="ECO:0000313" key="2">
    <source>
        <dbReference type="EMBL" id="MBK4347729.1"/>
    </source>
</evidence>
<dbReference type="InterPro" id="IPR010721">
    <property type="entry name" value="UstE-like"/>
</dbReference>
<sequence length="275" mass="31039">MSPLTIVIIIAAVVCAFVWIASLITKDTSWVDRIWSIVPIVYVWVFAIAAGLTDVRLDVMAAIVTVWGARLTFNFARKGGYSGMEDYRWAVLRGRMSPAGFQLFNLFFIVLYQNFILVLIALPAFTAFENRDTAFGPLDVILAIVFLALTAGETVADQQQWDFHEKKKADVAAGRTPTPRFLQSGLFRVSRHPNFFFEQAQWWVLFFLGASAAGSVLQWTVAGPFLLTVLFIGSTIFTENISVSKYPEYVDYQRRTSPIIPWFPRRERETTEAAA</sequence>
<organism evidence="2 3">
    <name type="scientific">Lacisediminihabitans changchengi</name>
    <dbReference type="NCBI Taxonomy" id="2787634"/>
    <lineage>
        <taxon>Bacteria</taxon>
        <taxon>Bacillati</taxon>
        <taxon>Actinomycetota</taxon>
        <taxon>Actinomycetes</taxon>
        <taxon>Micrococcales</taxon>
        <taxon>Microbacteriaceae</taxon>
        <taxon>Lacisediminihabitans</taxon>
    </lineage>
</organism>
<comment type="caution">
    <text evidence="2">The sequence shown here is derived from an EMBL/GenBank/DDBJ whole genome shotgun (WGS) entry which is preliminary data.</text>
</comment>